<evidence type="ECO:0000256" key="4">
    <source>
        <dbReference type="HAMAP-Rule" id="MF_02071"/>
    </source>
</evidence>
<accession>A0ABT7N9M6</accession>
<feature type="domain" description="SPOR" evidence="7">
    <location>
        <begin position="309"/>
        <end position="388"/>
    </location>
</feature>
<keyword evidence="2 4" id="KW-0456">Lyase</keyword>
<dbReference type="PROSITE" id="PS51724">
    <property type="entry name" value="SPOR"/>
    <property type="match status" value="1"/>
</dbReference>
<name>A0ABT7N9M6_9BURK</name>
<dbReference type="CDD" id="cd22268">
    <property type="entry name" value="DPBB_RlpA-like"/>
    <property type="match status" value="1"/>
</dbReference>
<keyword evidence="9" id="KW-1185">Reference proteome</keyword>
<gene>
    <name evidence="4" type="primary">rlpA</name>
    <name evidence="8" type="ORF">QTH91_09195</name>
</gene>
<dbReference type="InterPro" id="IPR009009">
    <property type="entry name" value="RlpA-like_DPBB"/>
</dbReference>
<evidence type="ECO:0000256" key="2">
    <source>
        <dbReference type="ARBA" id="ARBA00023239"/>
    </source>
</evidence>
<keyword evidence="4" id="KW-0564">Palmitate</keyword>
<keyword evidence="1 6" id="KW-0732">Signal</keyword>
<evidence type="ECO:0000259" key="7">
    <source>
        <dbReference type="PROSITE" id="PS51724"/>
    </source>
</evidence>
<comment type="similarity">
    <text evidence="4 5">Belongs to the RlpA family.</text>
</comment>
<dbReference type="InterPro" id="IPR012997">
    <property type="entry name" value="RplA"/>
</dbReference>
<evidence type="ECO:0000313" key="8">
    <source>
        <dbReference type="EMBL" id="MDM0044654.1"/>
    </source>
</evidence>
<keyword evidence="4" id="KW-0472">Membrane</keyword>
<dbReference type="Pfam" id="PF05036">
    <property type="entry name" value="SPOR"/>
    <property type="match status" value="1"/>
</dbReference>
<evidence type="ECO:0000313" key="9">
    <source>
        <dbReference type="Proteomes" id="UP001174908"/>
    </source>
</evidence>
<dbReference type="Pfam" id="PF03330">
    <property type="entry name" value="DPBB_1"/>
    <property type="match status" value="1"/>
</dbReference>
<dbReference type="EC" id="4.2.2.-" evidence="4"/>
<keyword evidence="4" id="KW-0449">Lipoprotein</keyword>
<keyword evidence="3 4" id="KW-0961">Cell wall biogenesis/degradation</keyword>
<evidence type="ECO:0000256" key="5">
    <source>
        <dbReference type="RuleBase" id="RU003495"/>
    </source>
</evidence>
<dbReference type="HAMAP" id="MF_02071">
    <property type="entry name" value="RlpA"/>
    <property type="match status" value="1"/>
</dbReference>
<comment type="caution">
    <text evidence="8">The sequence shown here is derived from an EMBL/GenBank/DDBJ whole genome shotgun (WGS) entry which is preliminary data.</text>
</comment>
<dbReference type="SUPFAM" id="SSF50685">
    <property type="entry name" value="Barwin-like endoglucanases"/>
    <property type="match status" value="1"/>
</dbReference>
<protein>
    <recommendedName>
        <fullName evidence="4">Endolytic peptidoglycan transglycosylase RlpA</fullName>
        <ecNumber evidence="4">4.2.2.-</ecNumber>
    </recommendedName>
</protein>
<dbReference type="NCBIfam" id="TIGR00413">
    <property type="entry name" value="rlpA"/>
    <property type="match status" value="1"/>
</dbReference>
<dbReference type="RefSeq" id="WP_286659774.1">
    <property type="nucleotide sequence ID" value="NZ_JASZYV010000002.1"/>
</dbReference>
<dbReference type="PANTHER" id="PTHR34183">
    <property type="entry name" value="ENDOLYTIC PEPTIDOGLYCAN TRANSGLYCOSYLASE RLPA"/>
    <property type="match status" value="1"/>
</dbReference>
<dbReference type="InterPro" id="IPR036680">
    <property type="entry name" value="SPOR-like_sf"/>
</dbReference>
<comment type="subcellular location">
    <subcellularLocation>
        <location evidence="4">Cell membrane</location>
        <topology evidence="4">Lipid-anchor</topology>
    </subcellularLocation>
</comment>
<comment type="function">
    <text evidence="4">Lytic transglycosylase with a strong preference for naked glycan strands that lack stem peptides.</text>
</comment>
<evidence type="ECO:0000256" key="3">
    <source>
        <dbReference type="ARBA" id="ARBA00023316"/>
    </source>
</evidence>
<dbReference type="PROSITE" id="PS51257">
    <property type="entry name" value="PROKAR_LIPOPROTEIN"/>
    <property type="match status" value="1"/>
</dbReference>
<dbReference type="InterPro" id="IPR036908">
    <property type="entry name" value="RlpA-like_sf"/>
</dbReference>
<feature type="signal peptide" evidence="6">
    <location>
        <begin position="1"/>
        <end position="18"/>
    </location>
</feature>
<dbReference type="PANTHER" id="PTHR34183:SF1">
    <property type="entry name" value="ENDOLYTIC PEPTIDOGLYCAN TRANSGLYCOSYLASE RLPA"/>
    <property type="match status" value="1"/>
</dbReference>
<organism evidence="8 9">
    <name type="scientific">Variovorax dokdonensis</name>
    <dbReference type="NCBI Taxonomy" id="344883"/>
    <lineage>
        <taxon>Bacteria</taxon>
        <taxon>Pseudomonadati</taxon>
        <taxon>Pseudomonadota</taxon>
        <taxon>Betaproteobacteria</taxon>
        <taxon>Burkholderiales</taxon>
        <taxon>Comamonadaceae</taxon>
        <taxon>Variovorax</taxon>
    </lineage>
</organism>
<reference evidence="8" key="1">
    <citation type="submission" date="2023-06" db="EMBL/GenBank/DDBJ databases">
        <authorList>
            <person name="Jiang Y."/>
            <person name="Liu Q."/>
        </authorList>
    </citation>
    <scope>NUCLEOTIDE SEQUENCE</scope>
    <source>
        <strain evidence="8">CGMCC 1.12089</strain>
    </source>
</reference>
<proteinExistence type="inferred from homology"/>
<dbReference type="EMBL" id="JASZYV010000002">
    <property type="protein sequence ID" value="MDM0044654.1"/>
    <property type="molecule type" value="Genomic_DNA"/>
</dbReference>
<dbReference type="Gene3D" id="2.40.40.10">
    <property type="entry name" value="RlpA-like domain"/>
    <property type="match status" value="1"/>
</dbReference>
<dbReference type="SUPFAM" id="SSF110997">
    <property type="entry name" value="Sporulation related repeat"/>
    <property type="match status" value="1"/>
</dbReference>
<dbReference type="InterPro" id="IPR007730">
    <property type="entry name" value="SPOR-like_dom"/>
</dbReference>
<dbReference type="Proteomes" id="UP001174908">
    <property type="component" value="Unassembled WGS sequence"/>
</dbReference>
<feature type="chain" id="PRO_5045251122" description="Endolytic peptidoglycan transglycosylase RlpA" evidence="6">
    <location>
        <begin position="19"/>
        <end position="389"/>
    </location>
</feature>
<sequence length="389" mass="40433">MRRLLASAAATSMGSRLAGTAALALGALLAGCASGPRNDGAPASPPPNLSQVPDAQPQVEAIRDSGGTAKPYNVNGRRYVPITDDRPFQERGMASWYGTGFHAQRTASGEAYDMYAMTAAHKTLPLPSYVRVRNPANGREAIVRVNDRGPFVDGRIIDLSYAAANRLGFLAGVAPVEIERITNEDIRTGAWRRNGGTQVASAAPVAMSDAANNPPVVRAPAPTGGARPVMVPAALAVPVAANPAETSAATGTTAPTDMLPPTQARRPLQVEALSPMAPLSGPAPGASAANGAALPADAAKAAPTANASQASANDFWVQLGAFSTRDGALAMQERIGRDTARPIAELQVWEEGGLFRLQSGPYATREEAAQIQARWRLQLGGSPILVQRR</sequence>
<evidence type="ECO:0000256" key="1">
    <source>
        <dbReference type="ARBA" id="ARBA00022729"/>
    </source>
</evidence>
<evidence type="ECO:0000256" key="6">
    <source>
        <dbReference type="SAM" id="SignalP"/>
    </source>
</evidence>
<dbReference type="InterPro" id="IPR034718">
    <property type="entry name" value="RlpA"/>
</dbReference>
<dbReference type="Gene3D" id="3.30.70.1070">
    <property type="entry name" value="Sporulation related repeat"/>
    <property type="match status" value="1"/>
</dbReference>
<keyword evidence="4" id="KW-1003">Cell membrane</keyword>